<dbReference type="eggNOG" id="COG4221">
    <property type="taxonomic scope" value="Bacteria"/>
</dbReference>
<dbReference type="SUPFAM" id="SSF51735">
    <property type="entry name" value="NAD(P)-binding Rossmann-fold domains"/>
    <property type="match status" value="1"/>
</dbReference>
<dbReference type="Proteomes" id="UP000051999">
    <property type="component" value="Unassembled WGS sequence"/>
</dbReference>
<dbReference type="InterPro" id="IPR002347">
    <property type="entry name" value="SDR_fam"/>
</dbReference>
<evidence type="ECO:0000313" key="4">
    <source>
        <dbReference type="EMBL" id="KRL53123.1"/>
    </source>
</evidence>
<evidence type="ECO:0000256" key="3">
    <source>
        <dbReference type="RuleBase" id="RU000363"/>
    </source>
</evidence>
<name>A0A0R1RHF4_9LACO</name>
<protein>
    <submittedName>
        <fullName evidence="4">Short chain dehydrogenase</fullName>
    </submittedName>
</protein>
<dbReference type="Gene3D" id="3.40.50.720">
    <property type="entry name" value="NAD(P)-binding Rossmann-like Domain"/>
    <property type="match status" value="1"/>
</dbReference>
<dbReference type="InterPro" id="IPR051911">
    <property type="entry name" value="SDR_oxidoreductase"/>
</dbReference>
<gene>
    <name evidence="4" type="ORF">FD35_GL001427</name>
</gene>
<dbReference type="AlphaFoldDB" id="A0A0R1RHF4"/>
<dbReference type="STRING" id="1114972.FD35_GL001427"/>
<proteinExistence type="inferred from homology"/>
<dbReference type="PATRIC" id="fig|1114972.6.peg.1447"/>
<dbReference type="NCBIfam" id="NF004824">
    <property type="entry name" value="PRK06180.1"/>
    <property type="match status" value="1"/>
</dbReference>
<dbReference type="CDD" id="cd05374">
    <property type="entry name" value="17beta-HSD-like_SDR_c"/>
    <property type="match status" value="1"/>
</dbReference>
<evidence type="ECO:0000256" key="1">
    <source>
        <dbReference type="ARBA" id="ARBA00006484"/>
    </source>
</evidence>
<dbReference type="GO" id="GO:0016491">
    <property type="term" value="F:oxidoreductase activity"/>
    <property type="evidence" value="ECO:0007669"/>
    <property type="project" value="UniProtKB-KW"/>
</dbReference>
<dbReference type="PANTHER" id="PTHR43976">
    <property type="entry name" value="SHORT CHAIN DEHYDROGENASE"/>
    <property type="match status" value="1"/>
</dbReference>
<dbReference type="PRINTS" id="PR00081">
    <property type="entry name" value="GDHRDH"/>
</dbReference>
<organism evidence="4 5">
    <name type="scientific">Furfurilactobacillus rossiae DSM 15814</name>
    <dbReference type="NCBI Taxonomy" id="1114972"/>
    <lineage>
        <taxon>Bacteria</taxon>
        <taxon>Bacillati</taxon>
        <taxon>Bacillota</taxon>
        <taxon>Bacilli</taxon>
        <taxon>Lactobacillales</taxon>
        <taxon>Lactobacillaceae</taxon>
        <taxon>Furfurilactobacillus</taxon>
    </lineage>
</organism>
<dbReference type="InterPro" id="IPR036291">
    <property type="entry name" value="NAD(P)-bd_dom_sf"/>
</dbReference>
<accession>A0A0R1RHF4</accession>
<keyword evidence="2" id="KW-0560">Oxidoreductase</keyword>
<dbReference type="EMBL" id="AZFF01000024">
    <property type="protein sequence ID" value="KRL53123.1"/>
    <property type="molecule type" value="Genomic_DNA"/>
</dbReference>
<comment type="similarity">
    <text evidence="1 3">Belongs to the short-chain dehydrogenases/reductases (SDR) family.</text>
</comment>
<dbReference type="Pfam" id="PF00106">
    <property type="entry name" value="adh_short"/>
    <property type="match status" value="1"/>
</dbReference>
<dbReference type="RefSeq" id="WP_017260647.1">
    <property type="nucleotide sequence ID" value="NZ_AUAW01000026.1"/>
</dbReference>
<reference evidence="4 5" key="1">
    <citation type="journal article" date="2015" name="Genome Announc.">
        <title>Expanding the biotechnology potential of lactobacilli through comparative genomics of 213 strains and associated genera.</title>
        <authorList>
            <person name="Sun Z."/>
            <person name="Harris H.M."/>
            <person name="McCann A."/>
            <person name="Guo C."/>
            <person name="Argimon S."/>
            <person name="Zhang W."/>
            <person name="Yang X."/>
            <person name="Jeffery I.B."/>
            <person name="Cooney J.C."/>
            <person name="Kagawa T.F."/>
            <person name="Liu W."/>
            <person name="Song Y."/>
            <person name="Salvetti E."/>
            <person name="Wrobel A."/>
            <person name="Rasinkangas P."/>
            <person name="Parkhill J."/>
            <person name="Rea M.C."/>
            <person name="O'Sullivan O."/>
            <person name="Ritari J."/>
            <person name="Douillard F.P."/>
            <person name="Paul Ross R."/>
            <person name="Yang R."/>
            <person name="Briner A.E."/>
            <person name="Felis G.E."/>
            <person name="de Vos W.M."/>
            <person name="Barrangou R."/>
            <person name="Klaenhammer T.R."/>
            <person name="Caufield P.W."/>
            <person name="Cui Y."/>
            <person name="Zhang H."/>
            <person name="O'Toole P.W."/>
        </authorList>
    </citation>
    <scope>NUCLEOTIDE SEQUENCE [LARGE SCALE GENOMIC DNA]</scope>
    <source>
        <strain evidence="4 5">DSM 15814</strain>
    </source>
</reference>
<dbReference type="PRINTS" id="PR00080">
    <property type="entry name" value="SDRFAMILY"/>
</dbReference>
<keyword evidence="5" id="KW-1185">Reference proteome</keyword>
<sequence>MATKTWFITGTSTGFGRSLATFLAKQANVNLVASARHTEQLGYLDEFDHGQILKQTLDVTNQKQIKTAVSATMNRFGRIDVLVNNAGLGYFGTFEESNREQVKYMFDVNVWGLVDMTRSVLPIMRDQKFGAIVNFSSIGGLFSFPTLSFYHGTKYAVEGMTESLSKEVADLNIKTMLIEPSGFRTDWAGRSSNKVVPQINDYKQFADFIEGNAEGAHHEAGDPDKAAEIIFDQVTNNFDKLPLRLPLGKYSSETVIEKYRQTLADFRQLHDLSASADVPEKQ</sequence>
<dbReference type="PANTHER" id="PTHR43976:SF16">
    <property type="entry name" value="SHORT-CHAIN DEHYDROGENASE_REDUCTASE FAMILY PROTEIN"/>
    <property type="match status" value="1"/>
</dbReference>
<evidence type="ECO:0000256" key="2">
    <source>
        <dbReference type="ARBA" id="ARBA00023002"/>
    </source>
</evidence>
<dbReference type="OrthoDB" id="9775296at2"/>
<comment type="caution">
    <text evidence="4">The sequence shown here is derived from an EMBL/GenBank/DDBJ whole genome shotgun (WGS) entry which is preliminary data.</text>
</comment>
<evidence type="ECO:0000313" key="5">
    <source>
        <dbReference type="Proteomes" id="UP000051999"/>
    </source>
</evidence>